<accession>A0A5D5ASC7</accession>
<feature type="region of interest" description="Disordered" evidence="5">
    <location>
        <begin position="28"/>
        <end position="87"/>
    </location>
</feature>
<keyword evidence="9" id="KW-1185">Reference proteome</keyword>
<evidence type="ECO:0000256" key="2">
    <source>
        <dbReference type="ARBA" id="ARBA00022692"/>
    </source>
</evidence>
<proteinExistence type="predicted"/>
<organism evidence="8 9">
    <name type="scientific">Natrialba swarupiae</name>
    <dbReference type="NCBI Taxonomy" id="2448032"/>
    <lineage>
        <taxon>Archaea</taxon>
        <taxon>Methanobacteriati</taxon>
        <taxon>Methanobacteriota</taxon>
        <taxon>Stenosarchaea group</taxon>
        <taxon>Halobacteria</taxon>
        <taxon>Halobacteriales</taxon>
        <taxon>Natrialbaceae</taxon>
        <taxon>Natrialba</taxon>
    </lineage>
</organism>
<evidence type="ECO:0000256" key="1">
    <source>
        <dbReference type="ARBA" id="ARBA00004141"/>
    </source>
</evidence>
<keyword evidence="3 6" id="KW-1133">Transmembrane helix</keyword>
<evidence type="ECO:0000259" key="7">
    <source>
        <dbReference type="Pfam" id="PF13240"/>
    </source>
</evidence>
<name>A0A5D5ASC7_9EURY</name>
<dbReference type="Proteomes" id="UP000324104">
    <property type="component" value="Unassembled WGS sequence"/>
</dbReference>
<evidence type="ECO:0000313" key="9">
    <source>
        <dbReference type="Proteomes" id="UP000324104"/>
    </source>
</evidence>
<dbReference type="Pfam" id="PF09685">
    <property type="entry name" value="MamF_MmsF"/>
    <property type="match status" value="1"/>
</dbReference>
<dbReference type="InterPro" id="IPR026870">
    <property type="entry name" value="Zinc_ribbon_dom"/>
</dbReference>
<feature type="transmembrane region" description="Helical" evidence="6">
    <location>
        <begin position="95"/>
        <end position="116"/>
    </location>
</feature>
<dbReference type="InterPro" id="IPR019109">
    <property type="entry name" value="MamF_MmsF"/>
</dbReference>
<evidence type="ECO:0000256" key="6">
    <source>
        <dbReference type="SAM" id="Phobius"/>
    </source>
</evidence>
<dbReference type="EMBL" id="VTAW01000001">
    <property type="protein sequence ID" value="TYT63917.1"/>
    <property type="molecule type" value="Genomic_DNA"/>
</dbReference>
<evidence type="ECO:0000256" key="4">
    <source>
        <dbReference type="ARBA" id="ARBA00023136"/>
    </source>
</evidence>
<sequence>MTGDDCWRCRADVDSDANFCSECGAELTESRDDDRAPVERGADRRAKAFRTSRASEYETGSESGYGPDHDVEYDPGQSEYDTSGGEIDGTNDDELLAAAAHLLAIVTWVVGPAIVLVVTDDPFVDENARNALNWQIVYTVGMIAATLLSAILIGIPFLIVLPFVNVAVCAIAAVKAYGGETWTYPFTPDFV</sequence>
<feature type="domain" description="Zinc-ribbon" evidence="7">
    <location>
        <begin position="6"/>
        <end position="27"/>
    </location>
</feature>
<reference evidence="8 9" key="1">
    <citation type="submission" date="2019-08" db="EMBL/GenBank/DDBJ databases">
        <title>Archaea genome.</title>
        <authorList>
            <person name="Kajale S."/>
            <person name="Shouche Y."/>
            <person name="Deshpande N."/>
            <person name="Sharma A."/>
        </authorList>
    </citation>
    <scope>NUCLEOTIDE SEQUENCE [LARGE SCALE GENOMIC DNA]</scope>
    <source>
        <strain evidence="8 9">ESP3B_9</strain>
    </source>
</reference>
<dbReference type="Pfam" id="PF13240">
    <property type="entry name" value="Zn_Ribbon_1"/>
    <property type="match status" value="1"/>
</dbReference>
<evidence type="ECO:0000313" key="8">
    <source>
        <dbReference type="EMBL" id="TYT63917.1"/>
    </source>
</evidence>
<gene>
    <name evidence="8" type="ORF">FYC77_01530</name>
</gene>
<feature type="compositionally biased region" description="Polar residues" evidence="5">
    <location>
        <begin position="52"/>
        <end position="62"/>
    </location>
</feature>
<protein>
    <submittedName>
        <fullName evidence="8">DUF4870 domain-containing protein</fullName>
    </submittedName>
</protein>
<keyword evidence="2 6" id="KW-0812">Transmembrane</keyword>
<evidence type="ECO:0000256" key="3">
    <source>
        <dbReference type="ARBA" id="ARBA00022989"/>
    </source>
</evidence>
<feature type="compositionally biased region" description="Basic and acidic residues" evidence="5">
    <location>
        <begin position="28"/>
        <end position="46"/>
    </location>
</feature>
<evidence type="ECO:0000256" key="5">
    <source>
        <dbReference type="SAM" id="MobiDB-lite"/>
    </source>
</evidence>
<dbReference type="AlphaFoldDB" id="A0A5D5ASC7"/>
<comment type="caution">
    <text evidence="8">The sequence shown here is derived from an EMBL/GenBank/DDBJ whole genome shotgun (WGS) entry which is preliminary data.</text>
</comment>
<dbReference type="RefSeq" id="WP_149079723.1">
    <property type="nucleotide sequence ID" value="NZ_VTAW01000001.1"/>
</dbReference>
<keyword evidence="4 6" id="KW-0472">Membrane</keyword>
<feature type="transmembrane region" description="Helical" evidence="6">
    <location>
        <begin position="136"/>
        <end position="161"/>
    </location>
</feature>
<comment type="subcellular location">
    <subcellularLocation>
        <location evidence="1">Membrane</location>
        <topology evidence="1">Multi-pass membrane protein</topology>
    </subcellularLocation>
</comment>